<dbReference type="HOGENOM" id="CLU_157708_0_0_2"/>
<gene>
    <name evidence="1" type="ordered locus">Nmag_3762</name>
    <name evidence="2" type="ORF">C500_03509</name>
</gene>
<geneLocation type="plasmid" evidence="1 3">
    <name>pNMAG01</name>
</geneLocation>
<accession>D3T145</accession>
<reference evidence="2 4" key="3">
    <citation type="journal article" date="2014" name="PLoS Genet.">
        <title>Phylogenetically driven sequencing of extremely halophilic archaea reveals strategies for static and dynamic osmo-response.</title>
        <authorList>
            <person name="Becker E.A."/>
            <person name="Seitzer P.M."/>
            <person name="Tritt A."/>
            <person name="Larsen D."/>
            <person name="Krusor M."/>
            <person name="Yao A.I."/>
            <person name="Wu D."/>
            <person name="Madern D."/>
            <person name="Eisen J.A."/>
            <person name="Darling A.E."/>
            <person name="Facciotti M.T."/>
        </authorList>
    </citation>
    <scope>NUCLEOTIDE SEQUENCE [LARGE SCALE GENOMIC DNA]</scope>
    <source>
        <strain evidence="4">ATCC 43099 / DSM 3394 / CCM 3739 / CIP 104546 / IAM 13178 / JCM 8861 / NBRC 102185 / NCIMB 2190 / MS3</strain>
        <strain evidence="2">MS-3</strain>
    </source>
</reference>
<evidence type="ECO:0000313" key="2">
    <source>
        <dbReference type="EMBL" id="ELY32732.1"/>
    </source>
</evidence>
<sequence length="118" mass="13488">MTESEPAFDDLERGHIVLAPDPFKSDTDITRPWVVVNNEHHPFDAQQYVVMGLTTQTWYDARVPLNDDDYSHRQAPRDSSIVPHAVASLQPQLITDYVCRVRGKPLDLAVEMLLAYLR</sequence>
<reference evidence="1 3" key="2">
    <citation type="journal article" date="2012" name="BMC Genomics">
        <title>A comparative genomics perspective on the genetic content of the alkaliphilic haloarchaeon Natrialba magadii ATCC 43099T.</title>
        <authorList>
            <person name="Siddaramappa S."/>
            <person name="Challacombe J.F."/>
            <person name="Decastro R.E."/>
            <person name="Pfeiffer F."/>
            <person name="Sastre D.E."/>
            <person name="Gimenez M.I."/>
            <person name="Paggi R.A."/>
            <person name="Detter J.C."/>
            <person name="Davenport K.W."/>
            <person name="Goodwin L.A."/>
            <person name="Kyrpides N."/>
            <person name="Tapia R."/>
            <person name="Pitluck S."/>
            <person name="Lucas S."/>
            <person name="Woyke T."/>
            <person name="Maupin-Furlow J.A."/>
        </authorList>
    </citation>
    <scope>NUCLEOTIDE SEQUENCE [LARGE SCALE GENOMIC DNA]</scope>
    <source>
        <strain evidence="1">ATCC 43099</strain>
        <strain evidence="3">ATCC 43099 / DSM 3394 / CCM 3739 / CIP 104546 / IAM 13178 / JCM 8861 / NBRC 102185 / NCIMB 2190 / MS3</strain>
    </source>
</reference>
<dbReference type="PATRIC" id="fig|547559.17.peg.669"/>
<dbReference type="SUPFAM" id="SSF50118">
    <property type="entry name" value="Cell growth inhibitor/plasmid maintenance toxic component"/>
    <property type="match status" value="1"/>
</dbReference>
<name>D3T145_NATMM</name>
<dbReference type="AlphaFoldDB" id="D3T145"/>
<evidence type="ECO:0000313" key="3">
    <source>
        <dbReference type="Proteomes" id="UP000001879"/>
    </source>
</evidence>
<reference evidence="3" key="1">
    <citation type="submission" date="2010-02" db="EMBL/GenBank/DDBJ databases">
        <title>Complete sequence of plasmid 1 of Natrialba magadii ATCC 43099.</title>
        <authorList>
            <consortium name="US DOE Joint Genome Institute"/>
            <person name="Lucas S."/>
            <person name="Copeland A."/>
            <person name="Lapidus A."/>
            <person name="Cheng J.-F."/>
            <person name="Bruce D."/>
            <person name="Goodwin L."/>
            <person name="Pitluck S."/>
            <person name="Davenport K."/>
            <person name="Saunders E."/>
            <person name="Detter J.C."/>
            <person name="Han C."/>
            <person name="Tapia R."/>
            <person name="Land M."/>
            <person name="Hauser L."/>
            <person name="Kyrpides N."/>
            <person name="Mikhailova N."/>
            <person name="De Castro R.E."/>
            <person name="Maupin-Furlow J.A."/>
            <person name="Woyke T."/>
        </authorList>
    </citation>
    <scope>NUCLEOTIDE SEQUENCE [LARGE SCALE GENOMIC DNA]</scope>
    <source>
        <strain evidence="3">ATCC 43099 / DSM 3394 / CCM 3739 / CIP 104546 / IAM 13178 / JCM 8861 / NBRC 102185 / NCIMB 2190 / MS3</strain>
        <plasmid evidence="3">pNMAG01</plasmid>
    </source>
</reference>
<dbReference type="Proteomes" id="UP000011543">
    <property type="component" value="Unassembled WGS sequence"/>
</dbReference>
<proteinExistence type="predicted"/>
<keyword evidence="1" id="KW-0614">Plasmid</keyword>
<dbReference type="EMBL" id="AOHS01000012">
    <property type="protein sequence ID" value="ELY32732.1"/>
    <property type="molecule type" value="Genomic_DNA"/>
</dbReference>
<dbReference type="RefSeq" id="WP_004214231.1">
    <property type="nucleotide sequence ID" value="NC_013923.1"/>
</dbReference>
<dbReference type="InterPro" id="IPR003477">
    <property type="entry name" value="PemK-like"/>
</dbReference>
<reference evidence="1" key="4">
    <citation type="submission" date="2016-09" db="EMBL/GenBank/DDBJ databases">
        <authorList>
            <person name="Pfeiffer F."/>
        </authorList>
    </citation>
    <scope>NUCLEOTIDE SEQUENCE</scope>
    <source>
        <strain evidence="1">ATCC 43099</strain>
        <plasmid evidence="1">pNMAG01</plasmid>
    </source>
</reference>
<dbReference type="GO" id="GO:0003677">
    <property type="term" value="F:DNA binding"/>
    <property type="evidence" value="ECO:0007669"/>
    <property type="project" value="InterPro"/>
</dbReference>
<dbReference type="EMBL" id="CP001933">
    <property type="protein sequence ID" value="ADD07304.1"/>
    <property type="molecule type" value="Genomic_DNA"/>
</dbReference>
<keyword evidence="3" id="KW-1185">Reference proteome</keyword>
<organism evidence="1 3">
    <name type="scientific">Natrialba magadii (strain ATCC 43099 / DSM 3394 / CCM 3739 / CIP 104546 / IAM 13178 / JCM 8861 / NBRC 102185 / NCIMB 2190 / MS3)</name>
    <name type="common">Natronobacterium magadii</name>
    <dbReference type="NCBI Taxonomy" id="547559"/>
    <lineage>
        <taxon>Archaea</taxon>
        <taxon>Methanobacteriati</taxon>
        <taxon>Methanobacteriota</taxon>
        <taxon>Stenosarchaea group</taxon>
        <taxon>Halobacteria</taxon>
        <taxon>Halobacteriales</taxon>
        <taxon>Natrialbaceae</taxon>
        <taxon>Natrialba</taxon>
    </lineage>
</organism>
<dbReference type="Pfam" id="PF02452">
    <property type="entry name" value="PemK_toxin"/>
    <property type="match status" value="1"/>
</dbReference>
<dbReference type="KEGG" id="nmg:Nmag_3762"/>
<protein>
    <submittedName>
        <fullName evidence="1">PemK family protein</fullName>
    </submittedName>
</protein>
<dbReference type="GeneID" id="8826632"/>
<evidence type="ECO:0000313" key="4">
    <source>
        <dbReference type="Proteomes" id="UP000011543"/>
    </source>
</evidence>
<dbReference type="Proteomes" id="UP000001879">
    <property type="component" value="Plasmid pNMAG01"/>
</dbReference>
<evidence type="ECO:0000313" key="1">
    <source>
        <dbReference type="EMBL" id="ADD07304.1"/>
    </source>
</evidence>
<dbReference type="OrthoDB" id="315488at2157"/>